<evidence type="ECO:0000313" key="7">
    <source>
        <dbReference type="EMBL" id="KAG5170240.1"/>
    </source>
</evidence>
<feature type="compositionally biased region" description="Low complexity" evidence="5">
    <location>
        <begin position="402"/>
        <end position="411"/>
    </location>
</feature>
<dbReference type="GO" id="GO:0006303">
    <property type="term" value="P:double-strand break repair via nonhomologous end joining"/>
    <property type="evidence" value="ECO:0007669"/>
    <property type="project" value="UniProtKB-ARBA"/>
</dbReference>
<feature type="compositionally biased region" description="Pro residues" evidence="5">
    <location>
        <begin position="345"/>
        <end position="356"/>
    </location>
</feature>
<comment type="caution">
    <text evidence="7">The sequence shown here is derived from an EMBL/GenBank/DDBJ whole genome shotgun (WGS) entry which is preliminary data.</text>
</comment>
<gene>
    <name evidence="7" type="ORF">JR316_004628</name>
</gene>
<feature type="region of interest" description="Disordered" evidence="5">
    <location>
        <begin position="261"/>
        <end position="425"/>
    </location>
</feature>
<dbReference type="GO" id="GO:0005634">
    <property type="term" value="C:nucleus"/>
    <property type="evidence" value="ECO:0007669"/>
    <property type="project" value="UniProtKB-SubCell"/>
</dbReference>
<feature type="compositionally biased region" description="Basic and acidic residues" evidence="5">
    <location>
        <begin position="293"/>
        <end position="307"/>
    </location>
</feature>
<dbReference type="AlphaFoldDB" id="A0A8H8CM52"/>
<comment type="subcellular location">
    <subcellularLocation>
        <location evidence="1">Nucleus</location>
    </subcellularLocation>
</comment>
<evidence type="ECO:0000256" key="2">
    <source>
        <dbReference type="ARBA" id="ARBA00022763"/>
    </source>
</evidence>
<dbReference type="InterPro" id="IPR015381">
    <property type="entry name" value="XLF-like_N"/>
</dbReference>
<feature type="compositionally biased region" description="Basic residues" evidence="5">
    <location>
        <begin position="412"/>
        <end position="425"/>
    </location>
</feature>
<accession>A0A8H8CM52</accession>
<keyword evidence="2" id="KW-0227">DNA damage</keyword>
<evidence type="ECO:0000256" key="3">
    <source>
        <dbReference type="ARBA" id="ARBA00023204"/>
    </source>
</evidence>
<dbReference type="Gene3D" id="2.170.210.10">
    <property type="entry name" value="DNA double-strand break repair and VJ recombination XRCC4, N-terminal"/>
    <property type="match status" value="1"/>
</dbReference>
<dbReference type="InterPro" id="IPR038051">
    <property type="entry name" value="XRCC4-like_N_sf"/>
</dbReference>
<dbReference type="EMBL" id="JAFIQS010000004">
    <property type="protein sequence ID" value="KAG5170240.1"/>
    <property type="molecule type" value="Genomic_DNA"/>
</dbReference>
<proteinExistence type="predicted"/>
<evidence type="ECO:0000256" key="4">
    <source>
        <dbReference type="ARBA" id="ARBA00023242"/>
    </source>
</evidence>
<dbReference type="CDD" id="cd22285">
    <property type="entry name" value="HD_XLF_N"/>
    <property type="match status" value="1"/>
</dbReference>
<keyword evidence="3" id="KW-0234">DNA repair</keyword>
<reference evidence="7" key="1">
    <citation type="submission" date="2021-02" db="EMBL/GenBank/DDBJ databases">
        <title>Psilocybe cubensis genome.</title>
        <authorList>
            <person name="Mckernan K.J."/>
            <person name="Crawford S."/>
            <person name="Trippe A."/>
            <person name="Kane L.T."/>
            <person name="Mclaughlin S."/>
        </authorList>
    </citation>
    <scope>NUCLEOTIDE SEQUENCE [LARGE SCALE GENOMIC DNA]</scope>
    <source>
        <strain evidence="7">MGC-MH-2018</strain>
    </source>
</reference>
<evidence type="ECO:0000256" key="5">
    <source>
        <dbReference type="SAM" id="MobiDB-lite"/>
    </source>
</evidence>
<keyword evidence="4" id="KW-0539">Nucleus</keyword>
<name>A0A8H8CM52_PSICU</name>
<dbReference type="Pfam" id="PF09302">
    <property type="entry name" value="XLF"/>
    <property type="match status" value="1"/>
</dbReference>
<feature type="compositionally biased region" description="Polar residues" evidence="5">
    <location>
        <begin position="321"/>
        <end position="341"/>
    </location>
</feature>
<sequence>MEPFTEDHDKDLLNTEWLVKVEPNKSTPFLFKYGVSIRDLSCYILITDTKSVWVEVLTSKQIARRWRECNPQSSKQYTQTSDEEAWRENIINLLSNGHSMGGMLEMSLEEVKSNYSDFAFVVECEAFKWRWETCFLGHRRSSEIISKHLIFPLISLNHLTFSSAHSMSELSDTELEQSVGKLGQTARRATSNHIRTALSKPRVATAIRRMTALFNFIPDLSTFNHIFTLYSENAYLIFSTEPITSIADKPLLKIENTFVSQAQTPNSQPPPPPPRQQEHYNTPQPEKSSPKKITPEREPRVDNKVKVIESASETESDSEPAETTKTSLTSNLAGPSRTSARSPSPGSPKDPTPPQSEPIRKSRSRSSLEAEVPPPRPVKKTKPTLQSSSGEDSDQDVKKSRSSSAVASGARRGTRQPIKRGGKKF</sequence>
<evidence type="ECO:0000259" key="6">
    <source>
        <dbReference type="Pfam" id="PF09302"/>
    </source>
</evidence>
<evidence type="ECO:0000256" key="1">
    <source>
        <dbReference type="ARBA" id="ARBA00004123"/>
    </source>
</evidence>
<feature type="domain" description="XLF-like N-terminal" evidence="6">
    <location>
        <begin position="17"/>
        <end position="133"/>
    </location>
</feature>
<protein>
    <recommendedName>
        <fullName evidence="6">XLF-like N-terminal domain-containing protein</fullName>
    </recommendedName>
</protein>
<organism evidence="7">
    <name type="scientific">Psilocybe cubensis</name>
    <name type="common">Psychedelic mushroom</name>
    <name type="synonym">Stropharia cubensis</name>
    <dbReference type="NCBI Taxonomy" id="181762"/>
    <lineage>
        <taxon>Eukaryota</taxon>
        <taxon>Fungi</taxon>
        <taxon>Dikarya</taxon>
        <taxon>Basidiomycota</taxon>
        <taxon>Agaricomycotina</taxon>
        <taxon>Agaricomycetes</taxon>
        <taxon>Agaricomycetidae</taxon>
        <taxon>Agaricales</taxon>
        <taxon>Agaricineae</taxon>
        <taxon>Strophariaceae</taxon>
        <taxon>Psilocybe</taxon>
    </lineage>
</organism>